<dbReference type="OrthoDB" id="306304at2759"/>
<dbReference type="EMBL" id="CAJPEX010000057">
    <property type="protein sequence ID" value="CAG0912889.1"/>
    <property type="molecule type" value="Genomic_DNA"/>
</dbReference>
<feature type="domain" description="UEV" evidence="11">
    <location>
        <begin position="1"/>
        <end position="142"/>
    </location>
</feature>
<evidence type="ECO:0000313" key="12">
    <source>
        <dbReference type="EMBL" id="CAD7272737.1"/>
    </source>
</evidence>
<dbReference type="InterPro" id="IPR052070">
    <property type="entry name" value="ESCRT-I_UEV_domain"/>
</dbReference>
<dbReference type="GO" id="GO:0043130">
    <property type="term" value="F:ubiquitin binding"/>
    <property type="evidence" value="ECO:0007669"/>
    <property type="project" value="TreeGrafter"/>
</dbReference>
<accession>A0A7R9BEU2</accession>
<dbReference type="CDD" id="cd11685">
    <property type="entry name" value="UEV_TSG101-like"/>
    <property type="match status" value="1"/>
</dbReference>
<dbReference type="SUPFAM" id="SSF54495">
    <property type="entry name" value="UBC-like"/>
    <property type="match status" value="1"/>
</dbReference>
<proteinExistence type="inferred from homology"/>
<evidence type="ECO:0000256" key="4">
    <source>
        <dbReference type="ARBA" id="ARBA00022753"/>
    </source>
</evidence>
<dbReference type="Pfam" id="PF05743">
    <property type="entry name" value="UEV"/>
    <property type="match status" value="1"/>
</dbReference>
<evidence type="ECO:0000256" key="3">
    <source>
        <dbReference type="ARBA" id="ARBA00022448"/>
    </source>
</evidence>
<dbReference type="Pfam" id="PF09454">
    <property type="entry name" value="Vps23_core"/>
    <property type="match status" value="1"/>
</dbReference>
<organism evidence="12">
    <name type="scientific">Notodromas monacha</name>
    <dbReference type="NCBI Taxonomy" id="399045"/>
    <lineage>
        <taxon>Eukaryota</taxon>
        <taxon>Metazoa</taxon>
        <taxon>Ecdysozoa</taxon>
        <taxon>Arthropoda</taxon>
        <taxon>Crustacea</taxon>
        <taxon>Oligostraca</taxon>
        <taxon>Ostracoda</taxon>
        <taxon>Podocopa</taxon>
        <taxon>Podocopida</taxon>
        <taxon>Cypridocopina</taxon>
        <taxon>Cypridoidea</taxon>
        <taxon>Cyprididae</taxon>
        <taxon>Notodromas</taxon>
    </lineage>
</organism>
<dbReference type="PANTHER" id="PTHR23306:SF3">
    <property type="entry name" value="TUMOR SUPPRESSOR PROTEIN 101"/>
    <property type="match status" value="1"/>
</dbReference>
<dbReference type="Gene3D" id="6.10.250.370">
    <property type="match status" value="1"/>
</dbReference>
<gene>
    <name evidence="12" type="ORF">NMOB1V02_LOCUS659</name>
</gene>
<protein>
    <recommendedName>
        <fullName evidence="14">Tumor susceptibility gene 101 protein</fullName>
    </recommendedName>
</protein>
<evidence type="ECO:0000256" key="8">
    <source>
        <dbReference type="SAM" id="Coils"/>
    </source>
</evidence>
<comment type="similarity">
    <text evidence="2">Belongs to the ubiquitin-conjugating enzyme family. UEV subfamily.</text>
</comment>
<dbReference type="SUPFAM" id="SSF140111">
    <property type="entry name" value="Endosomal sorting complex assembly domain"/>
    <property type="match status" value="1"/>
</dbReference>
<feature type="coiled-coil region" evidence="8">
    <location>
        <begin position="266"/>
        <end position="318"/>
    </location>
</feature>
<dbReference type="InterPro" id="IPR016135">
    <property type="entry name" value="UBQ-conjugating_enzyme/RWD"/>
</dbReference>
<dbReference type="PANTHER" id="PTHR23306">
    <property type="entry name" value="TUMOR SUSCEPTIBILITY GENE 101 PROTEIN-RELATED"/>
    <property type="match status" value="1"/>
</dbReference>
<dbReference type="GO" id="GO:0008333">
    <property type="term" value="P:endosome to lysosome transport"/>
    <property type="evidence" value="ECO:0007669"/>
    <property type="project" value="TreeGrafter"/>
</dbReference>
<evidence type="ECO:0000259" key="10">
    <source>
        <dbReference type="PROSITE" id="PS51312"/>
    </source>
</evidence>
<dbReference type="InterPro" id="IPR017916">
    <property type="entry name" value="SB_dom"/>
</dbReference>
<dbReference type="InterPro" id="IPR008883">
    <property type="entry name" value="UEV_N"/>
</dbReference>
<evidence type="ECO:0000256" key="7">
    <source>
        <dbReference type="PROSITE-ProRule" id="PRU00644"/>
    </source>
</evidence>
<keyword evidence="3 7" id="KW-0813">Transport</keyword>
<feature type="domain" description="SB" evidence="10">
    <location>
        <begin position="325"/>
        <end position="391"/>
    </location>
</feature>
<dbReference type="PROSITE" id="PS51322">
    <property type="entry name" value="UEV"/>
    <property type="match status" value="1"/>
</dbReference>
<dbReference type="Gene3D" id="3.10.110.10">
    <property type="entry name" value="Ubiquitin Conjugating Enzyme"/>
    <property type="match status" value="1"/>
</dbReference>
<evidence type="ECO:0000256" key="2">
    <source>
        <dbReference type="ARBA" id="ARBA00009594"/>
    </source>
</evidence>
<dbReference type="GO" id="GO:0000813">
    <property type="term" value="C:ESCRT I complex"/>
    <property type="evidence" value="ECO:0007669"/>
    <property type="project" value="TreeGrafter"/>
</dbReference>
<dbReference type="GO" id="GO:0015031">
    <property type="term" value="P:protein transport"/>
    <property type="evidence" value="ECO:0007669"/>
    <property type="project" value="UniProtKB-UniRule"/>
</dbReference>
<keyword evidence="5 7" id="KW-0653">Protein transport</keyword>
<comment type="subcellular location">
    <subcellularLocation>
        <location evidence="1">Endosome</location>
    </subcellularLocation>
</comment>
<feature type="region of interest" description="Disordered" evidence="9">
    <location>
        <begin position="199"/>
        <end position="223"/>
    </location>
</feature>
<evidence type="ECO:0000313" key="13">
    <source>
        <dbReference type="Proteomes" id="UP000678499"/>
    </source>
</evidence>
<keyword evidence="13" id="KW-1185">Reference proteome</keyword>
<evidence type="ECO:0000256" key="9">
    <source>
        <dbReference type="SAM" id="MobiDB-lite"/>
    </source>
</evidence>
<dbReference type="AlphaFoldDB" id="A0A7R9BEU2"/>
<keyword evidence="6 8" id="KW-0175">Coiled coil</keyword>
<dbReference type="Gene3D" id="6.10.140.820">
    <property type="match status" value="1"/>
</dbReference>
<name>A0A7R9BEU2_9CRUS</name>
<evidence type="ECO:0008006" key="14">
    <source>
        <dbReference type="Google" id="ProtNLM"/>
    </source>
</evidence>
<dbReference type="EMBL" id="OA882094">
    <property type="protein sequence ID" value="CAD7272737.1"/>
    <property type="molecule type" value="Genomic_DNA"/>
</dbReference>
<evidence type="ECO:0000256" key="6">
    <source>
        <dbReference type="ARBA" id="ARBA00023054"/>
    </source>
</evidence>
<evidence type="ECO:0000259" key="11">
    <source>
        <dbReference type="PROSITE" id="PS51322"/>
    </source>
</evidence>
<evidence type="ECO:0000256" key="1">
    <source>
        <dbReference type="ARBA" id="ARBA00004177"/>
    </source>
</evidence>
<sequence>MDSVLSTAEGKYSSIDRIRSEVRSITNIYSGLKLEYSPYVFNDGRTEMLLMLKGVIPVPISGVTYNIPVGIRLTATYPRNPPICSVEPTANMRINVSKYVAHDGRIYLPYLHEWKQETSDLSGLIQIMIAVFMETTPLNSVLKSPPQPPYPTQMSGRTNAGCPYPVQPFLPMPGVGGPASAAANPPYPTYSPFPRYPQVQASSVSTTPPYPPNPSYAVGSSSTITEEHRKASLLSAVEDKVRRKLGEIFQQYQAEMNVLKRTQVDLMEGERKIQGILSRLENEKRELEEKIQLMTEKKKEIEDALGKMEKKQEDLNVDDAVVPSAPLFKQIFELFAEENATQDAIYYLGEALRRNVLDLETYLKQVRELSRKQFLLRAHMQKCRKVARLAG</sequence>
<evidence type="ECO:0000256" key="5">
    <source>
        <dbReference type="ARBA" id="ARBA00022927"/>
    </source>
</evidence>
<dbReference type="InterPro" id="IPR037202">
    <property type="entry name" value="ESCRT_assembly_dom"/>
</dbReference>
<keyword evidence="4" id="KW-0967">Endosome</keyword>
<dbReference type="Proteomes" id="UP000678499">
    <property type="component" value="Unassembled WGS sequence"/>
</dbReference>
<dbReference type="PROSITE" id="PS51312">
    <property type="entry name" value="SB"/>
    <property type="match status" value="1"/>
</dbReference>
<reference evidence="12" key="1">
    <citation type="submission" date="2020-11" db="EMBL/GenBank/DDBJ databases">
        <authorList>
            <person name="Tran Van P."/>
        </authorList>
    </citation>
    <scope>NUCLEOTIDE SEQUENCE</scope>
</reference>